<protein>
    <submittedName>
        <fullName evidence="10">Sodium-and chloride-dependent GABA transporter ine-like protein</fullName>
    </submittedName>
</protein>
<organism evidence="10 11">
    <name type="scientific">Tribolium castaneum</name>
    <name type="common">Red flour beetle</name>
    <dbReference type="NCBI Taxonomy" id="7070"/>
    <lineage>
        <taxon>Eukaryota</taxon>
        <taxon>Metazoa</taxon>
        <taxon>Ecdysozoa</taxon>
        <taxon>Arthropoda</taxon>
        <taxon>Hexapoda</taxon>
        <taxon>Insecta</taxon>
        <taxon>Pterygota</taxon>
        <taxon>Neoptera</taxon>
        <taxon>Endopterygota</taxon>
        <taxon>Coleoptera</taxon>
        <taxon>Polyphaga</taxon>
        <taxon>Cucujiformia</taxon>
        <taxon>Tenebrionidae</taxon>
        <taxon>Tenebrionidae incertae sedis</taxon>
        <taxon>Tribolium</taxon>
    </lineage>
</organism>
<keyword evidence="6 9" id="KW-1133">Transmembrane helix</keyword>
<dbReference type="PANTHER" id="PTHR11616">
    <property type="entry name" value="SODIUM/CHLORIDE DEPENDENT TRANSPORTER"/>
    <property type="match status" value="1"/>
</dbReference>
<reference evidence="10 11" key="1">
    <citation type="journal article" date="2008" name="Nature">
        <title>The genome of the model beetle and pest Tribolium castaneum.</title>
        <authorList>
            <consortium name="Tribolium Genome Sequencing Consortium"/>
            <person name="Richards S."/>
            <person name="Gibbs R.A."/>
            <person name="Weinstock G.M."/>
            <person name="Brown S.J."/>
            <person name="Denell R."/>
            <person name="Beeman R.W."/>
            <person name="Gibbs R."/>
            <person name="Beeman R.W."/>
            <person name="Brown S.J."/>
            <person name="Bucher G."/>
            <person name="Friedrich M."/>
            <person name="Grimmelikhuijzen C.J."/>
            <person name="Klingler M."/>
            <person name="Lorenzen M."/>
            <person name="Richards S."/>
            <person name="Roth S."/>
            <person name="Schroder R."/>
            <person name="Tautz D."/>
            <person name="Zdobnov E.M."/>
            <person name="Muzny D."/>
            <person name="Gibbs R.A."/>
            <person name="Weinstock G.M."/>
            <person name="Attaway T."/>
            <person name="Bell S."/>
            <person name="Buhay C.J."/>
            <person name="Chandrabose M.N."/>
            <person name="Chavez D."/>
            <person name="Clerk-Blankenburg K.P."/>
            <person name="Cree A."/>
            <person name="Dao M."/>
            <person name="Davis C."/>
            <person name="Chacko J."/>
            <person name="Dinh H."/>
            <person name="Dugan-Rocha S."/>
            <person name="Fowler G."/>
            <person name="Garner T.T."/>
            <person name="Garnes J."/>
            <person name="Gnirke A."/>
            <person name="Hawes A."/>
            <person name="Hernandez J."/>
            <person name="Hines S."/>
            <person name="Holder M."/>
            <person name="Hume J."/>
            <person name="Jhangiani S.N."/>
            <person name="Joshi V."/>
            <person name="Khan Z.M."/>
            <person name="Jackson L."/>
            <person name="Kovar C."/>
            <person name="Kowis A."/>
            <person name="Lee S."/>
            <person name="Lewis L.R."/>
            <person name="Margolis J."/>
            <person name="Morgan M."/>
            <person name="Nazareth L.V."/>
            <person name="Nguyen N."/>
            <person name="Okwuonu G."/>
            <person name="Parker D."/>
            <person name="Richards S."/>
            <person name="Ruiz S.J."/>
            <person name="Santibanez J."/>
            <person name="Savard J."/>
            <person name="Scherer S.E."/>
            <person name="Schneider B."/>
            <person name="Sodergren E."/>
            <person name="Tautz D."/>
            <person name="Vattahil S."/>
            <person name="Villasana D."/>
            <person name="White C.S."/>
            <person name="Wright R."/>
            <person name="Park Y."/>
            <person name="Beeman R.W."/>
            <person name="Lord J."/>
            <person name="Oppert B."/>
            <person name="Lorenzen M."/>
            <person name="Brown S."/>
            <person name="Wang L."/>
            <person name="Savard J."/>
            <person name="Tautz D."/>
            <person name="Richards S."/>
            <person name="Weinstock G."/>
            <person name="Gibbs R.A."/>
            <person name="Liu Y."/>
            <person name="Worley K."/>
            <person name="Weinstock G."/>
            <person name="Elsik C.G."/>
            <person name="Reese J.T."/>
            <person name="Elhaik E."/>
            <person name="Landan G."/>
            <person name="Graur D."/>
            <person name="Arensburger P."/>
            <person name="Atkinson P."/>
            <person name="Beeman R.W."/>
            <person name="Beidler J."/>
            <person name="Brown S.J."/>
            <person name="Demuth J.P."/>
            <person name="Drury D.W."/>
            <person name="Du Y.Z."/>
            <person name="Fujiwara H."/>
            <person name="Lorenzen M."/>
            <person name="Maselli V."/>
            <person name="Osanai M."/>
            <person name="Park Y."/>
            <person name="Robertson H.M."/>
            <person name="Tu Z."/>
            <person name="Wang J.J."/>
            <person name="Wang S."/>
            <person name="Richards S."/>
            <person name="Song H."/>
            <person name="Zhang L."/>
            <person name="Sodergren E."/>
            <person name="Werner D."/>
            <person name="Stanke M."/>
            <person name="Morgenstern B."/>
            <person name="Solovyev V."/>
            <person name="Kosarev P."/>
            <person name="Brown G."/>
            <person name="Chen H.C."/>
            <person name="Ermolaeva O."/>
            <person name="Hlavina W."/>
            <person name="Kapustin Y."/>
            <person name="Kiryutin B."/>
            <person name="Kitts P."/>
            <person name="Maglott D."/>
            <person name="Pruitt K."/>
            <person name="Sapojnikov V."/>
            <person name="Souvorov A."/>
            <person name="Mackey A.J."/>
            <person name="Waterhouse R.M."/>
            <person name="Wyder S."/>
            <person name="Zdobnov E.M."/>
            <person name="Zdobnov E.M."/>
            <person name="Wyder S."/>
            <person name="Kriventseva E.V."/>
            <person name="Kadowaki T."/>
            <person name="Bork P."/>
            <person name="Aranda M."/>
            <person name="Bao R."/>
            <person name="Beermann A."/>
            <person name="Berns N."/>
            <person name="Bolognesi R."/>
            <person name="Bonneton F."/>
            <person name="Bopp D."/>
            <person name="Brown S.J."/>
            <person name="Bucher G."/>
            <person name="Butts T."/>
            <person name="Chaumot A."/>
            <person name="Denell R.E."/>
            <person name="Ferrier D.E."/>
            <person name="Friedrich M."/>
            <person name="Gordon C.M."/>
            <person name="Jindra M."/>
            <person name="Klingler M."/>
            <person name="Lan Q."/>
            <person name="Lattorff H.M."/>
            <person name="Laudet V."/>
            <person name="von Levetsow C."/>
            <person name="Liu Z."/>
            <person name="Lutz R."/>
            <person name="Lynch J.A."/>
            <person name="da Fonseca R.N."/>
            <person name="Posnien N."/>
            <person name="Reuter R."/>
            <person name="Roth S."/>
            <person name="Savard J."/>
            <person name="Schinko J.B."/>
            <person name="Schmitt C."/>
            <person name="Schoppmeier M."/>
            <person name="Schroder R."/>
            <person name="Shippy T.D."/>
            <person name="Simonnet F."/>
            <person name="Marques-Souza H."/>
            <person name="Tautz D."/>
            <person name="Tomoyasu Y."/>
            <person name="Trauner J."/>
            <person name="Van der Zee M."/>
            <person name="Vervoort M."/>
            <person name="Wittkopp N."/>
            <person name="Wimmer E.A."/>
            <person name="Yang X."/>
            <person name="Jones A.K."/>
            <person name="Sattelle D.B."/>
            <person name="Ebert P.R."/>
            <person name="Nelson D."/>
            <person name="Scott J.G."/>
            <person name="Beeman R.W."/>
            <person name="Muthukrishnan S."/>
            <person name="Kramer K.J."/>
            <person name="Arakane Y."/>
            <person name="Beeman R.W."/>
            <person name="Zhu Q."/>
            <person name="Hogenkamp D."/>
            <person name="Dixit R."/>
            <person name="Oppert B."/>
            <person name="Jiang H."/>
            <person name="Zou Z."/>
            <person name="Marshall J."/>
            <person name="Elpidina E."/>
            <person name="Vinokurov K."/>
            <person name="Oppert C."/>
            <person name="Zou Z."/>
            <person name="Evans J."/>
            <person name="Lu Z."/>
            <person name="Zhao P."/>
            <person name="Sumathipala N."/>
            <person name="Altincicek B."/>
            <person name="Vilcinskas A."/>
            <person name="Williams M."/>
            <person name="Hultmark D."/>
            <person name="Hetru C."/>
            <person name="Jiang H."/>
            <person name="Grimmelikhuijzen C.J."/>
            <person name="Hauser F."/>
            <person name="Cazzamali G."/>
            <person name="Williamson M."/>
            <person name="Park Y."/>
            <person name="Li B."/>
            <person name="Tanaka Y."/>
            <person name="Predel R."/>
            <person name="Neupert S."/>
            <person name="Schachtner J."/>
            <person name="Verleyen P."/>
            <person name="Raible F."/>
            <person name="Bork P."/>
            <person name="Friedrich M."/>
            <person name="Walden K.K."/>
            <person name="Robertson H.M."/>
            <person name="Angeli S."/>
            <person name="Foret S."/>
            <person name="Bucher G."/>
            <person name="Schuetz S."/>
            <person name="Maleszka R."/>
            <person name="Wimmer E.A."/>
            <person name="Beeman R.W."/>
            <person name="Lorenzen M."/>
            <person name="Tomoyasu Y."/>
            <person name="Miller S.C."/>
            <person name="Grossmann D."/>
            <person name="Bucher G."/>
        </authorList>
    </citation>
    <scope>NUCLEOTIDE SEQUENCE [LARGE SCALE GENOMIC DNA]</scope>
    <source>
        <strain evidence="10 11">Georgia GA2</strain>
    </source>
</reference>
<evidence type="ECO:0000256" key="6">
    <source>
        <dbReference type="ARBA" id="ARBA00022989"/>
    </source>
</evidence>
<feature type="transmembrane region" description="Helical" evidence="9">
    <location>
        <begin position="526"/>
        <end position="544"/>
    </location>
</feature>
<feature type="transmembrane region" description="Helical" evidence="9">
    <location>
        <begin position="77"/>
        <end position="96"/>
    </location>
</feature>
<feature type="transmembrane region" description="Helical" evidence="9">
    <location>
        <begin position="482"/>
        <end position="505"/>
    </location>
</feature>
<keyword evidence="7 9" id="KW-0472">Membrane</keyword>
<feature type="transmembrane region" description="Helical" evidence="9">
    <location>
        <begin position="452"/>
        <end position="476"/>
    </location>
</feature>
<evidence type="ECO:0000256" key="2">
    <source>
        <dbReference type="ARBA" id="ARBA00006459"/>
    </source>
</evidence>
<dbReference type="GO" id="GO:0015179">
    <property type="term" value="F:L-amino acid transmembrane transporter activity"/>
    <property type="evidence" value="ECO:0000318"/>
    <property type="project" value="GO_Central"/>
</dbReference>
<sequence>MDSEPKNKVVVGVPAKTLSSQGYAICFFPEQPPRKIVDVPAQENEEVFKKTEVKKVEAETIPLGNVKYIRLHWRNRITYVIGFMAFTLSLNNAYHFPMNIYRYGGNFFIPYTVVTIFVGYPLHVLQTSMGQYSQRGVLWMWECAPFCCGVGVAMVLACFLVALYHNIFAAYALVYFAHCFHLVLPWTYCSEVEDADAHACAPPSWYISQNINLSSQEYFYNVVVDTNDKSHYLWSLGSIKWWLVLSLAFSWVVCYIAVLRSVRSIGKICIFIIILSYFTLLTLIIVALQLKQFGKFSEVLSGVKGYVSWWNFEMWCVATIQVIVELGLCYGIPITYASFCHFRNNYQTDSLILCSMNYLHSLIFFFIFFSFMVRYSCDTKDFLRRLPENTIEMVYIMYSEAFANLPGSQIWCMIFFLMLFFMLIGTQIAFLEAIMTAIYDNFVYLSKARPCINFLVCGGLALLSVVFCFSNGLYQAVFVGSFPIWITVLPLSILFVVGILFVYGLNQYFRDMNLIQKDRNNLKLKFFLFALLAVLIFALFIVTIVRPANTLSGDQNYDFTHVVIMWFVYAVFIGVIIVFAFLWTMHCRVAQKQVFGSSVSWMRFYNERSEARGQFSYEYVPSYVWGWNSH</sequence>
<evidence type="ECO:0000256" key="5">
    <source>
        <dbReference type="ARBA" id="ARBA00022847"/>
    </source>
</evidence>
<comment type="subcellular location">
    <subcellularLocation>
        <location evidence="1">Membrane</location>
        <topology evidence="1">Multi-pass membrane protein</topology>
    </subcellularLocation>
</comment>
<keyword evidence="8" id="KW-0915">Sodium</keyword>
<feature type="transmembrane region" description="Helical" evidence="9">
    <location>
        <begin position="270"/>
        <end position="290"/>
    </location>
</feature>
<dbReference type="SUPFAM" id="SSF161070">
    <property type="entry name" value="SNF-like"/>
    <property type="match status" value="1"/>
</dbReference>
<feature type="transmembrane region" description="Helical" evidence="9">
    <location>
        <begin position="310"/>
        <end position="339"/>
    </location>
</feature>
<evidence type="ECO:0000256" key="8">
    <source>
        <dbReference type="PIRSR" id="PIRSR600175-1"/>
    </source>
</evidence>
<evidence type="ECO:0000256" key="3">
    <source>
        <dbReference type="ARBA" id="ARBA00022448"/>
    </source>
</evidence>
<dbReference type="Proteomes" id="UP000007266">
    <property type="component" value="Linkage group 3"/>
</dbReference>
<dbReference type="CDD" id="cd06857">
    <property type="entry name" value="SLC5-6-like_sbd"/>
    <property type="match status" value="1"/>
</dbReference>
<reference evidence="10 11" key="2">
    <citation type="journal article" date="2010" name="Nucleic Acids Res.">
        <title>BeetleBase in 2010: revisions to provide comprehensive genomic information for Tribolium castaneum.</title>
        <authorList>
            <person name="Kim H.S."/>
            <person name="Murphy T."/>
            <person name="Xia J."/>
            <person name="Caragea D."/>
            <person name="Park Y."/>
            <person name="Beeman R.W."/>
            <person name="Lorenzen M.D."/>
            <person name="Butcher S."/>
            <person name="Manak J.R."/>
            <person name="Brown S.J."/>
        </authorList>
    </citation>
    <scope>GENOME REANNOTATION</scope>
    <source>
        <strain evidence="10 11">Georgia GA2</strain>
    </source>
</reference>
<keyword evidence="8" id="KW-0479">Metal-binding</keyword>
<feature type="transmembrane region" description="Helical" evidence="9">
    <location>
        <begin position="408"/>
        <end position="431"/>
    </location>
</feature>
<dbReference type="GO" id="GO:0005886">
    <property type="term" value="C:plasma membrane"/>
    <property type="evidence" value="ECO:0000318"/>
    <property type="project" value="GO_Central"/>
</dbReference>
<dbReference type="InterPro" id="IPR000175">
    <property type="entry name" value="Na/ntran_symport"/>
</dbReference>
<dbReference type="AlphaFoldDB" id="A0A139WKB2"/>
<comment type="similarity">
    <text evidence="2">Belongs to the sodium:neurotransmitter symporter (SNF) (TC 2.A.22) family.</text>
</comment>
<dbReference type="GO" id="GO:0046872">
    <property type="term" value="F:metal ion binding"/>
    <property type="evidence" value="ECO:0007669"/>
    <property type="project" value="UniProtKB-KW"/>
</dbReference>
<evidence type="ECO:0000313" key="10">
    <source>
        <dbReference type="EMBL" id="KYB28356.1"/>
    </source>
</evidence>
<evidence type="ECO:0000256" key="1">
    <source>
        <dbReference type="ARBA" id="ARBA00004141"/>
    </source>
</evidence>
<feature type="transmembrane region" description="Helical" evidence="9">
    <location>
        <begin position="239"/>
        <end position="258"/>
    </location>
</feature>
<keyword evidence="4 9" id="KW-0812">Transmembrane</keyword>
<dbReference type="EMBL" id="KQ971329">
    <property type="protein sequence ID" value="KYB28356.1"/>
    <property type="molecule type" value="Genomic_DNA"/>
</dbReference>
<feature type="transmembrane region" description="Helical" evidence="9">
    <location>
        <begin position="564"/>
        <end position="583"/>
    </location>
</feature>
<evidence type="ECO:0000256" key="9">
    <source>
        <dbReference type="SAM" id="Phobius"/>
    </source>
</evidence>
<name>A0A139WKB2_TRICA</name>
<dbReference type="GO" id="GO:1903804">
    <property type="term" value="P:glycine import across plasma membrane"/>
    <property type="evidence" value="ECO:0000318"/>
    <property type="project" value="GO_Central"/>
</dbReference>
<dbReference type="eggNOG" id="KOG3659">
    <property type="taxonomic scope" value="Eukaryota"/>
</dbReference>
<keyword evidence="11" id="KW-1185">Reference proteome</keyword>
<keyword evidence="3" id="KW-0813">Transport</keyword>
<dbReference type="PROSITE" id="PS50267">
    <property type="entry name" value="NA_NEUROTRAN_SYMP_3"/>
    <property type="match status" value="1"/>
</dbReference>
<dbReference type="PANTHER" id="PTHR11616:SF236">
    <property type="entry name" value="TRANSPORTER"/>
    <property type="match status" value="1"/>
</dbReference>
<dbReference type="InterPro" id="IPR037272">
    <property type="entry name" value="SNS_sf"/>
</dbReference>
<dbReference type="PRINTS" id="PR00176">
    <property type="entry name" value="NANEUSMPORT"/>
</dbReference>
<evidence type="ECO:0000256" key="4">
    <source>
        <dbReference type="ARBA" id="ARBA00022692"/>
    </source>
</evidence>
<gene>
    <name evidence="10" type="primary">AUGUSTUS-3.0.2_34626</name>
    <name evidence="10" type="ORF">TcasGA2_TC034626</name>
</gene>
<dbReference type="InParanoid" id="A0A139WKB2"/>
<accession>A0A139WKB2</accession>
<dbReference type="GO" id="GO:0035725">
    <property type="term" value="P:sodium ion transmembrane transport"/>
    <property type="evidence" value="ECO:0000318"/>
    <property type="project" value="GO_Central"/>
</dbReference>
<dbReference type="Pfam" id="PF00209">
    <property type="entry name" value="SNF"/>
    <property type="match status" value="1"/>
</dbReference>
<feature type="transmembrane region" description="Helical" evidence="9">
    <location>
        <begin position="137"/>
        <end position="164"/>
    </location>
</feature>
<feature type="binding site" evidence="8">
    <location>
        <position position="92"/>
    </location>
    <ligand>
        <name>Na(+)</name>
        <dbReference type="ChEBI" id="CHEBI:29101"/>
        <label>1</label>
    </ligand>
</feature>
<evidence type="ECO:0000313" key="11">
    <source>
        <dbReference type="Proteomes" id="UP000007266"/>
    </source>
</evidence>
<evidence type="ECO:0000256" key="7">
    <source>
        <dbReference type="ARBA" id="ARBA00023136"/>
    </source>
</evidence>
<feature type="transmembrane region" description="Helical" evidence="9">
    <location>
        <begin position="351"/>
        <end position="373"/>
    </location>
</feature>
<feature type="binding site" evidence="8">
    <location>
        <position position="357"/>
    </location>
    <ligand>
        <name>Na(+)</name>
        <dbReference type="ChEBI" id="CHEBI:29101"/>
        <label>1</label>
    </ligand>
</feature>
<feature type="transmembrane region" description="Helical" evidence="9">
    <location>
        <begin position="108"/>
        <end position="125"/>
    </location>
</feature>
<proteinExistence type="inferred from homology"/>
<dbReference type="GO" id="GO:0005283">
    <property type="term" value="F:amino acid:sodium symporter activity"/>
    <property type="evidence" value="ECO:0000318"/>
    <property type="project" value="GO_Central"/>
</dbReference>
<keyword evidence="5" id="KW-0769">Symport</keyword>